<dbReference type="Proteomes" id="UP000005237">
    <property type="component" value="Unassembled WGS sequence"/>
</dbReference>
<protein>
    <submittedName>
        <fullName evidence="2">Uncharacterized protein</fullName>
    </submittedName>
</protein>
<accession>A0A8R1EDA5</accession>
<name>A0A8R1EDA5_CAEJA</name>
<proteinExistence type="predicted"/>
<dbReference type="AlphaFoldDB" id="A0A8R1EDA5"/>
<evidence type="ECO:0000313" key="3">
    <source>
        <dbReference type="Proteomes" id="UP000005237"/>
    </source>
</evidence>
<reference evidence="3" key="1">
    <citation type="submission" date="2010-08" db="EMBL/GenBank/DDBJ databases">
        <authorList>
            <consortium name="Caenorhabditis japonica Sequencing Consortium"/>
            <person name="Wilson R.K."/>
        </authorList>
    </citation>
    <scope>NUCLEOTIDE SEQUENCE [LARGE SCALE GENOMIC DNA]</scope>
    <source>
        <strain evidence="3">DF5081</strain>
    </source>
</reference>
<organism evidence="2 3">
    <name type="scientific">Caenorhabditis japonica</name>
    <dbReference type="NCBI Taxonomy" id="281687"/>
    <lineage>
        <taxon>Eukaryota</taxon>
        <taxon>Metazoa</taxon>
        <taxon>Ecdysozoa</taxon>
        <taxon>Nematoda</taxon>
        <taxon>Chromadorea</taxon>
        <taxon>Rhabditida</taxon>
        <taxon>Rhabditina</taxon>
        <taxon>Rhabditomorpha</taxon>
        <taxon>Rhabditoidea</taxon>
        <taxon>Rhabditidae</taxon>
        <taxon>Peloderinae</taxon>
        <taxon>Caenorhabditis</taxon>
    </lineage>
</organism>
<evidence type="ECO:0000313" key="2">
    <source>
        <dbReference type="EnsemblMetazoa" id="CJA32505.1"/>
    </source>
</evidence>
<sequence length="35" mass="3943">LPRQSSTIALHHNAMAPPLPPRDDQDPSRTLKRKP</sequence>
<evidence type="ECO:0000256" key="1">
    <source>
        <dbReference type="SAM" id="MobiDB-lite"/>
    </source>
</evidence>
<keyword evidence="3" id="KW-1185">Reference proteome</keyword>
<reference evidence="2" key="2">
    <citation type="submission" date="2022-06" db="UniProtKB">
        <authorList>
            <consortium name="EnsemblMetazoa"/>
        </authorList>
    </citation>
    <scope>IDENTIFICATION</scope>
    <source>
        <strain evidence="2">DF5081</strain>
    </source>
</reference>
<feature type="region of interest" description="Disordered" evidence="1">
    <location>
        <begin position="1"/>
        <end position="35"/>
    </location>
</feature>
<dbReference type="EnsemblMetazoa" id="CJA32505.1">
    <property type="protein sequence ID" value="CJA32505.1"/>
    <property type="gene ID" value="WBGene00208352"/>
</dbReference>